<comment type="cofactor">
    <cofactor evidence="11">
        <name>NADPH</name>
        <dbReference type="ChEBI" id="CHEBI:57783"/>
    </cofactor>
</comment>
<feature type="binding site" evidence="11">
    <location>
        <position position="125"/>
    </location>
    <ligand>
        <name>FMN</name>
        <dbReference type="ChEBI" id="CHEBI:58210"/>
    </ligand>
</feature>
<evidence type="ECO:0000256" key="7">
    <source>
        <dbReference type="ARBA" id="ARBA00022857"/>
    </source>
</evidence>
<proteinExistence type="inferred from homology"/>
<dbReference type="SUPFAM" id="SSF51395">
    <property type="entry name" value="FMN-linked oxidoreductases"/>
    <property type="match status" value="1"/>
</dbReference>
<evidence type="ECO:0000256" key="10">
    <source>
        <dbReference type="ARBA" id="ARBA00025810"/>
    </source>
</evidence>
<keyword evidence="8 11" id="KW-0414">Isoprene biosynthesis</keyword>
<dbReference type="Proteomes" id="UP001379533">
    <property type="component" value="Chromosome"/>
</dbReference>
<dbReference type="Pfam" id="PF01070">
    <property type="entry name" value="FMN_dh"/>
    <property type="match status" value="1"/>
</dbReference>
<feature type="binding site" evidence="11">
    <location>
        <position position="221"/>
    </location>
    <ligand>
        <name>FMN</name>
        <dbReference type="ChEBI" id="CHEBI:58210"/>
    </ligand>
</feature>
<feature type="binding site" evidence="11">
    <location>
        <position position="216"/>
    </location>
    <ligand>
        <name>FMN</name>
        <dbReference type="ChEBI" id="CHEBI:58210"/>
    </ligand>
</feature>
<feature type="binding site" evidence="11">
    <location>
        <position position="191"/>
    </location>
    <ligand>
        <name>FMN</name>
        <dbReference type="ChEBI" id="CHEBI:58210"/>
    </ligand>
</feature>
<comment type="caution">
    <text evidence="11">Lacks conserved residue(s) required for the propagation of feature annotation.</text>
</comment>
<evidence type="ECO:0000313" key="14">
    <source>
        <dbReference type="Proteomes" id="UP001379533"/>
    </source>
</evidence>
<keyword evidence="2 11" id="KW-0963">Cytoplasm</keyword>
<evidence type="ECO:0000256" key="8">
    <source>
        <dbReference type="ARBA" id="ARBA00023229"/>
    </source>
</evidence>
<evidence type="ECO:0000256" key="9">
    <source>
        <dbReference type="ARBA" id="ARBA00023235"/>
    </source>
</evidence>
<evidence type="ECO:0000256" key="2">
    <source>
        <dbReference type="ARBA" id="ARBA00022490"/>
    </source>
</evidence>
<sequence length="353" mass="37255">MSGSIGERKSDHLTLCATEDVGFRTRSTLLEGVRLVHDALPDFHADEIDLRCTLAGKTLKAPLVIAAMTGGTEEALRVNRGLAQIAEERGIAFGLGSQRAMHVRPNSKDTYRVREVAPTTVVLGNLGVVQAREMSTAQVQDLIGYVGADALCIHLNPAMELVQPEGDRDFSRGLETIARLRHELSVPVVAKETGCGISRSVGERLRSVGVEHVDVSGAGGTSWVGVETRRAEKAGDAQSKSLGEAFWDWGVPTAASVAALAPLGFRSVIATGGVATGLDVARALALGATHAGIARPMLRAFSEGGHDGAIAKLDAILAELRCAMLLTGSKDVATLRTAKRIIVGELALWIDQM</sequence>
<feature type="binding site" evidence="11">
    <location>
        <begin position="294"/>
        <end position="295"/>
    </location>
    <ligand>
        <name>FMN</name>
        <dbReference type="ChEBI" id="CHEBI:58210"/>
    </ligand>
</feature>
<dbReference type="NCBIfam" id="TIGR02151">
    <property type="entry name" value="IPP_isom_2"/>
    <property type="match status" value="1"/>
</dbReference>
<feature type="binding site" evidence="11">
    <location>
        <begin position="67"/>
        <end position="69"/>
    </location>
    <ligand>
        <name>FMN</name>
        <dbReference type="ChEBI" id="CHEBI:58210"/>
    </ligand>
</feature>
<dbReference type="InterPro" id="IPR000262">
    <property type="entry name" value="FMN-dep_DH"/>
</dbReference>
<evidence type="ECO:0000256" key="3">
    <source>
        <dbReference type="ARBA" id="ARBA00022630"/>
    </source>
</evidence>
<keyword evidence="14" id="KW-1185">Reference proteome</keyword>
<comment type="subcellular location">
    <subcellularLocation>
        <location evidence="11">Cytoplasm</location>
    </subcellularLocation>
</comment>
<keyword evidence="9 11" id="KW-0413">Isomerase</keyword>
<dbReference type="InterPro" id="IPR013785">
    <property type="entry name" value="Aldolase_TIM"/>
</dbReference>
<evidence type="ECO:0000256" key="5">
    <source>
        <dbReference type="ARBA" id="ARBA00022723"/>
    </source>
</evidence>
<feature type="binding site" evidence="11">
    <location>
        <begin position="97"/>
        <end position="99"/>
    </location>
    <ligand>
        <name>substrate</name>
    </ligand>
</feature>
<accession>A0ABZ2KLP0</accession>
<feature type="domain" description="FMN-dependent dehydrogenase" evidence="12">
    <location>
        <begin position="174"/>
        <end position="337"/>
    </location>
</feature>
<evidence type="ECO:0000256" key="11">
    <source>
        <dbReference type="HAMAP-Rule" id="MF_00354"/>
    </source>
</evidence>
<comment type="catalytic activity">
    <reaction evidence="11">
        <text>isopentenyl diphosphate = dimethylallyl diphosphate</text>
        <dbReference type="Rhea" id="RHEA:23284"/>
        <dbReference type="ChEBI" id="CHEBI:57623"/>
        <dbReference type="ChEBI" id="CHEBI:128769"/>
        <dbReference type="EC" id="5.3.3.2"/>
    </reaction>
</comment>
<dbReference type="CDD" id="cd02811">
    <property type="entry name" value="IDI-2_FMN"/>
    <property type="match status" value="1"/>
</dbReference>
<comment type="subunit">
    <text evidence="10 11">Homooctamer. Dimer of tetramers.</text>
</comment>
<name>A0ABZ2KLP0_9BACT</name>
<keyword evidence="4 11" id="KW-0288">FMN</keyword>
<dbReference type="GO" id="GO:0004452">
    <property type="term" value="F:isopentenyl-diphosphate delta-isomerase activity"/>
    <property type="evidence" value="ECO:0007669"/>
    <property type="project" value="UniProtKB-EC"/>
</dbReference>
<reference evidence="13 14" key="1">
    <citation type="submission" date="2021-12" db="EMBL/GenBank/DDBJ databases">
        <title>Discovery of the Pendulisporaceae a myxobacterial family with distinct sporulation behavior and unique specialized metabolism.</title>
        <authorList>
            <person name="Garcia R."/>
            <person name="Popoff A."/>
            <person name="Bader C.D."/>
            <person name="Loehr J."/>
            <person name="Walesch S."/>
            <person name="Walt C."/>
            <person name="Boldt J."/>
            <person name="Bunk B."/>
            <person name="Haeckl F.J.F.P.J."/>
            <person name="Gunesch A.P."/>
            <person name="Birkelbach J."/>
            <person name="Nuebel U."/>
            <person name="Pietschmann T."/>
            <person name="Bach T."/>
            <person name="Mueller R."/>
        </authorList>
    </citation>
    <scope>NUCLEOTIDE SEQUENCE [LARGE SCALE GENOMIC DNA]</scope>
    <source>
        <strain evidence="13 14">MSr12523</strain>
    </source>
</reference>
<gene>
    <name evidence="11 13" type="primary">fni</name>
    <name evidence="13" type="ORF">LZC95_21905</name>
</gene>
<dbReference type="PIRSF" id="PIRSF003314">
    <property type="entry name" value="IPP_isomerase"/>
    <property type="match status" value="1"/>
</dbReference>
<organism evidence="13 14">
    <name type="scientific">Pendulispora brunnea</name>
    <dbReference type="NCBI Taxonomy" id="2905690"/>
    <lineage>
        <taxon>Bacteria</taxon>
        <taxon>Pseudomonadati</taxon>
        <taxon>Myxococcota</taxon>
        <taxon>Myxococcia</taxon>
        <taxon>Myxococcales</taxon>
        <taxon>Sorangiineae</taxon>
        <taxon>Pendulisporaceae</taxon>
        <taxon>Pendulispora</taxon>
    </lineage>
</organism>
<evidence type="ECO:0000256" key="1">
    <source>
        <dbReference type="ARBA" id="ARBA00001917"/>
    </source>
</evidence>
<keyword evidence="7 11" id="KW-0521">NADP</keyword>
<evidence type="ECO:0000259" key="12">
    <source>
        <dbReference type="Pfam" id="PF01070"/>
    </source>
</evidence>
<protein>
    <recommendedName>
        <fullName evidence="11">Isopentenyl-diphosphate delta-isomerase</fullName>
        <shortName evidence="11">IPP isomerase</shortName>
        <ecNumber evidence="11">5.3.3.2</ecNumber>
    </recommendedName>
    <alternativeName>
        <fullName evidence="11">Isopentenyl diphosphate:dimethylallyl diphosphate isomerase</fullName>
    </alternativeName>
    <alternativeName>
        <fullName evidence="11">Isopentenyl pyrophosphate isomerase</fullName>
    </alternativeName>
    <alternativeName>
        <fullName evidence="11">Type 2 isopentenyl diphosphate isomerase</fullName>
        <shortName evidence="11">IDI-2</shortName>
    </alternativeName>
</protein>
<evidence type="ECO:0000256" key="4">
    <source>
        <dbReference type="ARBA" id="ARBA00022643"/>
    </source>
</evidence>
<comment type="function">
    <text evidence="11">Involved in the biosynthesis of isoprenoids. Catalyzes the 1,3-allylic rearrangement of the homoallylic substrate isopentenyl (IPP) to its allylic isomer, dimethylallyl diphosphate (DMAPP).</text>
</comment>
<dbReference type="PANTHER" id="PTHR43665">
    <property type="entry name" value="ISOPENTENYL-DIPHOSPHATE DELTA-ISOMERASE"/>
    <property type="match status" value="1"/>
</dbReference>
<comment type="cofactor">
    <cofactor evidence="11">
        <name>Mg(2+)</name>
        <dbReference type="ChEBI" id="CHEBI:18420"/>
    </cofactor>
</comment>
<dbReference type="EC" id="5.3.3.2" evidence="11"/>
<dbReference type="InterPro" id="IPR011179">
    <property type="entry name" value="IPdP_isomerase"/>
</dbReference>
<keyword evidence="5 11" id="KW-0479">Metal-binding</keyword>
<feature type="binding site" evidence="11">
    <location>
        <begin position="8"/>
        <end position="9"/>
    </location>
    <ligand>
        <name>substrate</name>
    </ligand>
</feature>
<keyword evidence="3 11" id="KW-0285">Flavoprotein</keyword>
<dbReference type="HAMAP" id="MF_00354">
    <property type="entry name" value="Idi_2"/>
    <property type="match status" value="1"/>
</dbReference>
<dbReference type="EMBL" id="CP089982">
    <property type="protein sequence ID" value="WXA99461.1"/>
    <property type="molecule type" value="Genomic_DNA"/>
</dbReference>
<evidence type="ECO:0000256" key="6">
    <source>
        <dbReference type="ARBA" id="ARBA00022842"/>
    </source>
</evidence>
<comment type="similarity">
    <text evidence="11">Belongs to the IPP isomerase type 2 family.</text>
</comment>
<dbReference type="PANTHER" id="PTHR43665:SF1">
    <property type="entry name" value="ISOPENTENYL-DIPHOSPHATE DELTA-ISOMERASE"/>
    <property type="match status" value="1"/>
</dbReference>
<dbReference type="Gene3D" id="3.20.20.70">
    <property type="entry name" value="Aldolase class I"/>
    <property type="match status" value="1"/>
</dbReference>
<comment type="cofactor">
    <cofactor evidence="1 11">
        <name>FMN</name>
        <dbReference type="ChEBI" id="CHEBI:58210"/>
    </cofactor>
</comment>
<keyword evidence="6 11" id="KW-0460">Magnesium</keyword>
<dbReference type="RefSeq" id="WP_394850101.1">
    <property type="nucleotide sequence ID" value="NZ_CP089982.1"/>
</dbReference>
<evidence type="ECO:0000313" key="13">
    <source>
        <dbReference type="EMBL" id="WXA99461.1"/>
    </source>
</evidence>
<feature type="binding site" evidence="11">
    <location>
        <position position="97"/>
    </location>
    <ligand>
        <name>FMN</name>
        <dbReference type="ChEBI" id="CHEBI:58210"/>
    </ligand>
</feature>
<feature type="binding site" evidence="11">
    <location>
        <position position="160"/>
    </location>
    <ligand>
        <name>Mg(2+)</name>
        <dbReference type="ChEBI" id="CHEBI:18420"/>
    </ligand>
</feature>